<dbReference type="GO" id="GO:0000813">
    <property type="term" value="C:ESCRT I complex"/>
    <property type="evidence" value="ECO:0007669"/>
    <property type="project" value="TreeGrafter"/>
</dbReference>
<dbReference type="PROSITE" id="PS51314">
    <property type="entry name" value="VPS37_C"/>
    <property type="match status" value="1"/>
</dbReference>
<keyword evidence="4" id="KW-0967">Endosome</keyword>
<gene>
    <name evidence="10" type="ORF">NMOB1V02_LOCUS1873</name>
</gene>
<accession>A0A7R9G9F9</accession>
<comment type="subcellular location">
    <subcellularLocation>
        <location evidence="1">Late endosome membrane</location>
        <topology evidence="1">Peripheral membrane protein</topology>
    </subcellularLocation>
</comment>
<dbReference type="Gene3D" id="1.10.287.660">
    <property type="entry name" value="Helix hairpin bin"/>
    <property type="match status" value="1"/>
</dbReference>
<evidence type="ECO:0000259" key="9">
    <source>
        <dbReference type="PROSITE" id="PS51314"/>
    </source>
</evidence>
<feature type="domain" description="VPS37 C-terminal" evidence="9">
    <location>
        <begin position="98"/>
        <end position="185"/>
    </location>
</feature>
<evidence type="ECO:0000256" key="4">
    <source>
        <dbReference type="ARBA" id="ARBA00022753"/>
    </source>
</evidence>
<name>A0A7R9G9F9_9CRUS</name>
<reference evidence="10" key="1">
    <citation type="submission" date="2020-11" db="EMBL/GenBank/DDBJ databases">
        <authorList>
            <person name="Tran Van P."/>
        </authorList>
    </citation>
    <scope>NUCLEOTIDE SEQUENCE</scope>
</reference>
<comment type="similarity">
    <text evidence="2">Belongs to the VPS37 family.</text>
</comment>
<dbReference type="Proteomes" id="UP000678499">
    <property type="component" value="Unassembled WGS sequence"/>
</dbReference>
<evidence type="ECO:0000256" key="3">
    <source>
        <dbReference type="ARBA" id="ARBA00022448"/>
    </source>
</evidence>
<organism evidence="10">
    <name type="scientific">Notodromas monacha</name>
    <dbReference type="NCBI Taxonomy" id="399045"/>
    <lineage>
        <taxon>Eukaryota</taxon>
        <taxon>Metazoa</taxon>
        <taxon>Ecdysozoa</taxon>
        <taxon>Arthropoda</taxon>
        <taxon>Crustacea</taxon>
        <taxon>Oligostraca</taxon>
        <taxon>Ostracoda</taxon>
        <taxon>Podocopa</taxon>
        <taxon>Podocopida</taxon>
        <taxon>Cypridocopina</taxon>
        <taxon>Cypridoidea</taxon>
        <taxon>Cyprididae</taxon>
        <taxon>Notodromas</taxon>
    </lineage>
</organism>
<dbReference type="InterPro" id="IPR037202">
    <property type="entry name" value="ESCRT_assembly_dom"/>
</dbReference>
<dbReference type="InterPro" id="IPR029012">
    <property type="entry name" value="Helix_hairpin_bin_sf"/>
</dbReference>
<dbReference type="PANTHER" id="PTHR13678">
    <property type="entry name" value="VACUOLAR PROTEIN SORTING-ASSOCIATED PROTEIN 37"/>
    <property type="match status" value="1"/>
</dbReference>
<dbReference type="GO" id="GO:0006623">
    <property type="term" value="P:protein targeting to vacuole"/>
    <property type="evidence" value="ECO:0007669"/>
    <property type="project" value="TreeGrafter"/>
</dbReference>
<proteinExistence type="inferred from homology"/>
<dbReference type="GO" id="GO:0043162">
    <property type="term" value="P:ubiquitin-dependent protein catabolic process via the multivesicular body sorting pathway"/>
    <property type="evidence" value="ECO:0007669"/>
    <property type="project" value="TreeGrafter"/>
</dbReference>
<keyword evidence="5 7" id="KW-0653">Protein transport</keyword>
<evidence type="ECO:0000256" key="6">
    <source>
        <dbReference type="ARBA" id="ARBA00025010"/>
    </source>
</evidence>
<sequence length="185" mass="21020">MNGNPIGMEQRVNSGLSSEVRMVLSNYSSTDLENLLSKQQNFSDLLKRLPCVMGLEASVALISEETERLAVANLSKETVIEETRQDVSNLRQSVADLQEELFALRERHQKLIEKTDLFTIHEEIRNAVIASDQSSEEVAESFLNGGIELEKFLPGYLGSRKLSHLRRAKGEKLRVMIEEHEDDYR</sequence>
<feature type="coiled-coil region" evidence="8">
    <location>
        <begin position="80"/>
        <end position="114"/>
    </location>
</feature>
<dbReference type="PANTHER" id="PTHR13678:SF2">
    <property type="entry name" value="VACUOLAR PROTEIN SORTING-ASSOCIATED PROTEIN 37A"/>
    <property type="match status" value="1"/>
</dbReference>
<comment type="function">
    <text evidence="6">Component of the ESCRT-I complex, a regulator of vesicular trafficking process. Required for the sorting of endocytic ubiquitinated cargos into multivesicular bodies. May be involved in cell growth and differentiation.</text>
</comment>
<keyword evidence="8" id="KW-0175">Coiled coil</keyword>
<dbReference type="EMBL" id="OA882232">
    <property type="protein sequence ID" value="CAD7274015.1"/>
    <property type="molecule type" value="Genomic_DNA"/>
</dbReference>
<dbReference type="AlphaFoldDB" id="A0A7R9G9F9"/>
<dbReference type="GO" id="GO:0031902">
    <property type="term" value="C:late endosome membrane"/>
    <property type="evidence" value="ECO:0007669"/>
    <property type="project" value="UniProtKB-SubCell"/>
</dbReference>
<evidence type="ECO:0000256" key="8">
    <source>
        <dbReference type="SAM" id="Coils"/>
    </source>
</evidence>
<evidence type="ECO:0000313" key="10">
    <source>
        <dbReference type="EMBL" id="CAD7274015.1"/>
    </source>
</evidence>
<keyword evidence="11" id="KW-1185">Reference proteome</keyword>
<evidence type="ECO:0000256" key="2">
    <source>
        <dbReference type="ARBA" id="ARBA00007617"/>
    </source>
</evidence>
<dbReference type="SUPFAM" id="SSF140111">
    <property type="entry name" value="Endosomal sorting complex assembly domain"/>
    <property type="match status" value="1"/>
</dbReference>
<evidence type="ECO:0000256" key="5">
    <source>
        <dbReference type="ARBA" id="ARBA00022927"/>
    </source>
</evidence>
<evidence type="ECO:0000256" key="1">
    <source>
        <dbReference type="ARBA" id="ARBA00004633"/>
    </source>
</evidence>
<protein>
    <recommendedName>
        <fullName evidence="9">VPS37 C-terminal domain-containing protein</fullName>
    </recommendedName>
</protein>
<dbReference type="InterPro" id="IPR009851">
    <property type="entry name" value="Mod_r"/>
</dbReference>
<keyword evidence="3 7" id="KW-0813">Transport</keyword>
<dbReference type="Pfam" id="PF07200">
    <property type="entry name" value="Mod_r"/>
    <property type="match status" value="1"/>
</dbReference>
<dbReference type="EMBL" id="CAJPEX010000195">
    <property type="protein sequence ID" value="CAG0914167.1"/>
    <property type="molecule type" value="Genomic_DNA"/>
</dbReference>
<dbReference type="GO" id="GO:0006612">
    <property type="term" value="P:protein targeting to membrane"/>
    <property type="evidence" value="ECO:0007669"/>
    <property type="project" value="TreeGrafter"/>
</dbReference>
<dbReference type="OrthoDB" id="10260857at2759"/>
<evidence type="ECO:0000256" key="7">
    <source>
        <dbReference type="PROSITE-ProRule" id="PRU00646"/>
    </source>
</evidence>
<evidence type="ECO:0000313" key="11">
    <source>
        <dbReference type="Proteomes" id="UP000678499"/>
    </source>
</evidence>